<dbReference type="EMBL" id="JAABOJ010000073">
    <property type="protein sequence ID" value="KAF3270577.1"/>
    <property type="molecule type" value="Genomic_DNA"/>
</dbReference>
<name>A0A7C8R248_ORBOL</name>
<dbReference type="Proteomes" id="UP000474640">
    <property type="component" value="Unassembled WGS sequence"/>
</dbReference>
<protein>
    <submittedName>
        <fullName evidence="1">Uncharacterized protein</fullName>
    </submittedName>
</protein>
<proteinExistence type="predicted"/>
<dbReference type="AlphaFoldDB" id="A0A7C8R248"/>
<reference evidence="1 2" key="1">
    <citation type="submission" date="2020-01" db="EMBL/GenBank/DDBJ databases">
        <authorList>
            <person name="Palmer J.M."/>
        </authorList>
    </citation>
    <scope>NUCLEOTIDE SEQUENCE [LARGE SCALE GENOMIC DNA]</scope>
    <source>
        <strain evidence="1 2">TWF970</strain>
    </source>
</reference>
<accession>A0A7C8R248</accession>
<dbReference type="OrthoDB" id="10620047at2759"/>
<gene>
    <name evidence="1" type="ORF">TWF970_010780</name>
</gene>
<sequence>MDFPSSYPKSSAALFGLEHAIGGLIREHGSNEGFTPLQTTHPDLDTALSSAIKKVTELYQTAGKLKVGQIVLERRTNRLENHLAPVAALENHYDNANSVRRNGNAKLESATIQAITRARSSDQGIVYEYPTYFPETIRDFLTMNAEQIIYLLDFYTIRVVKPLRQLPGLSDTTQHTTVEYTPTDVQSNRYRCLSELAGLINLKLHKIESEKLKELKASIITSG</sequence>
<evidence type="ECO:0000313" key="1">
    <source>
        <dbReference type="EMBL" id="KAF3270577.1"/>
    </source>
</evidence>
<comment type="caution">
    <text evidence="1">The sequence shown here is derived from an EMBL/GenBank/DDBJ whole genome shotgun (WGS) entry which is preliminary data.</text>
</comment>
<organism evidence="1 2">
    <name type="scientific">Orbilia oligospora</name>
    <name type="common">Nematode-trapping fungus</name>
    <name type="synonym">Arthrobotrys oligospora</name>
    <dbReference type="NCBI Taxonomy" id="2813651"/>
    <lineage>
        <taxon>Eukaryota</taxon>
        <taxon>Fungi</taxon>
        <taxon>Dikarya</taxon>
        <taxon>Ascomycota</taxon>
        <taxon>Pezizomycotina</taxon>
        <taxon>Orbiliomycetes</taxon>
        <taxon>Orbiliales</taxon>
        <taxon>Orbiliaceae</taxon>
        <taxon>Orbilia</taxon>
    </lineage>
</organism>
<evidence type="ECO:0000313" key="2">
    <source>
        <dbReference type="Proteomes" id="UP000474640"/>
    </source>
</evidence>